<dbReference type="STRING" id="1802158.A2827_01530"/>
<evidence type="ECO:0000313" key="6">
    <source>
        <dbReference type="EMBL" id="OGZ57266.1"/>
    </source>
</evidence>
<accession>A0A1G2H461</accession>
<dbReference type="InterPro" id="IPR031905">
    <property type="entry name" value="Flotillin_C"/>
</dbReference>
<evidence type="ECO:0000256" key="2">
    <source>
        <dbReference type="ARBA" id="ARBA00007161"/>
    </source>
</evidence>
<feature type="domain" description="Band 7" evidence="5">
    <location>
        <begin position="25"/>
        <end position="202"/>
    </location>
</feature>
<keyword evidence="3 4" id="KW-0472">Membrane</keyword>
<dbReference type="Pfam" id="PF01145">
    <property type="entry name" value="Band_7"/>
    <property type="match status" value="1"/>
</dbReference>
<comment type="subcellular location">
    <subcellularLocation>
        <location evidence="1">Membrane</location>
    </subcellularLocation>
</comment>
<dbReference type="GO" id="GO:0002020">
    <property type="term" value="F:protease binding"/>
    <property type="evidence" value="ECO:0007669"/>
    <property type="project" value="TreeGrafter"/>
</dbReference>
<dbReference type="PANTHER" id="PTHR13806">
    <property type="entry name" value="FLOTILLIN-RELATED"/>
    <property type="match status" value="1"/>
</dbReference>
<dbReference type="Proteomes" id="UP000177932">
    <property type="component" value="Unassembled WGS sequence"/>
</dbReference>
<dbReference type="InterPro" id="IPR001107">
    <property type="entry name" value="Band_7"/>
</dbReference>
<gene>
    <name evidence="6" type="ORF">A2827_01530</name>
</gene>
<dbReference type="GO" id="GO:0072659">
    <property type="term" value="P:protein localization to plasma membrane"/>
    <property type="evidence" value="ECO:0007669"/>
    <property type="project" value="TreeGrafter"/>
</dbReference>
<dbReference type="PANTHER" id="PTHR13806:SF46">
    <property type="entry name" value="FLOTILLIN-1-RELATED"/>
    <property type="match status" value="1"/>
</dbReference>
<protein>
    <recommendedName>
        <fullName evidence="5">Band 7 domain-containing protein</fullName>
    </recommendedName>
</protein>
<evidence type="ECO:0000256" key="1">
    <source>
        <dbReference type="ARBA" id="ARBA00004370"/>
    </source>
</evidence>
<feature type="transmembrane region" description="Helical" evidence="4">
    <location>
        <begin position="6"/>
        <end position="24"/>
    </location>
</feature>
<dbReference type="EMBL" id="MHOD01000033">
    <property type="protein sequence ID" value="OGZ57266.1"/>
    <property type="molecule type" value="Genomic_DNA"/>
</dbReference>
<keyword evidence="4" id="KW-0812">Transmembrane</keyword>
<dbReference type="SMART" id="SM00244">
    <property type="entry name" value="PHB"/>
    <property type="match status" value="1"/>
</dbReference>
<proteinExistence type="inferred from homology"/>
<evidence type="ECO:0000259" key="5">
    <source>
        <dbReference type="SMART" id="SM00244"/>
    </source>
</evidence>
<dbReference type="InterPro" id="IPR027705">
    <property type="entry name" value="Flotillin_fam"/>
</dbReference>
<dbReference type="AlphaFoldDB" id="A0A1G2H461"/>
<evidence type="ECO:0000313" key="7">
    <source>
        <dbReference type="Proteomes" id="UP000177932"/>
    </source>
</evidence>
<dbReference type="Gene3D" id="3.30.479.30">
    <property type="entry name" value="Band 7 domain"/>
    <property type="match status" value="1"/>
</dbReference>
<comment type="caution">
    <text evidence="6">The sequence shown here is derived from an EMBL/GenBank/DDBJ whole genome shotgun (WGS) entry which is preliminary data.</text>
</comment>
<reference evidence="6 7" key="1">
    <citation type="journal article" date="2016" name="Nat. Commun.">
        <title>Thousands of microbial genomes shed light on interconnected biogeochemical processes in an aquifer system.</title>
        <authorList>
            <person name="Anantharaman K."/>
            <person name="Brown C.T."/>
            <person name="Hug L.A."/>
            <person name="Sharon I."/>
            <person name="Castelle C.J."/>
            <person name="Probst A.J."/>
            <person name="Thomas B.C."/>
            <person name="Singh A."/>
            <person name="Wilkins M.J."/>
            <person name="Karaoz U."/>
            <person name="Brodie E.L."/>
            <person name="Williams K.H."/>
            <person name="Hubbard S.S."/>
            <person name="Banfield J.F."/>
        </authorList>
    </citation>
    <scope>NUCLEOTIDE SEQUENCE [LARGE SCALE GENOMIC DNA]</scope>
</reference>
<comment type="similarity">
    <text evidence="2">Belongs to the band 7/mec-2 family. Flotillin subfamily.</text>
</comment>
<sequence length="492" mass="53128">MDFGIGISAITIILAVIVGAAGVISRYRKCGPEEALIITNRKTFVKNPDGSTGTVNFKVIRTGGTLVRPVIEGASRMSLHSRSIPVKTTGAMSKEGVEIDIEGTALIKVAGDDARIINAAERFLNRESDIDTQAKEVLDGTLRGVCGTLTPEDIYRDRVAFQNKVEEQVQSVLSQMGLLLDVLTLRTIGDREGYFDALGKKRTAEVKRDALIGEADAERESAMRRAEAKRDSDMRVAQTQAEVAEAEKSRDVRKAQYHAETEREDAIAAQANPKAKAKAEQEVAEALAELAKKRAVQREEELISEIVKPAEANKRKLVLEAEADRDSRRARAEAENYEKEQEGIGEAAQIRSVKNAEAEGITAVGLAEADAIKAKLVAEADGWEKRAAAMKLYSDAAMNLEIAQRLIDKLPDMVAAGASALAAVDKIEIFDFGGDGEAASNIAGFAPRNVMQTLTWLKQTTGVDLAGLLKGLTKGESDANEPVSVEESARPR</sequence>
<dbReference type="GO" id="GO:0005886">
    <property type="term" value="C:plasma membrane"/>
    <property type="evidence" value="ECO:0007669"/>
    <property type="project" value="TreeGrafter"/>
</dbReference>
<keyword evidence="4" id="KW-1133">Transmembrane helix</keyword>
<organism evidence="6 7">
    <name type="scientific">Candidatus Spechtbacteria bacterium RIFCSPHIGHO2_01_FULL_43_30</name>
    <dbReference type="NCBI Taxonomy" id="1802158"/>
    <lineage>
        <taxon>Bacteria</taxon>
        <taxon>Candidatus Spechtiibacteriota</taxon>
    </lineage>
</organism>
<evidence type="ECO:0000256" key="4">
    <source>
        <dbReference type="SAM" id="Phobius"/>
    </source>
</evidence>
<dbReference type="InterPro" id="IPR036013">
    <property type="entry name" value="Band_7/SPFH_dom_sf"/>
</dbReference>
<dbReference type="CDD" id="cd03399">
    <property type="entry name" value="SPFH_flotillin"/>
    <property type="match status" value="1"/>
</dbReference>
<dbReference type="Pfam" id="PF15975">
    <property type="entry name" value="Flot"/>
    <property type="match status" value="1"/>
</dbReference>
<name>A0A1G2H461_9BACT</name>
<evidence type="ECO:0000256" key="3">
    <source>
        <dbReference type="ARBA" id="ARBA00023136"/>
    </source>
</evidence>
<dbReference type="SUPFAM" id="SSF117892">
    <property type="entry name" value="Band 7/SPFH domain"/>
    <property type="match status" value="1"/>
</dbReference>